<reference evidence="1" key="2">
    <citation type="journal article" date="2020" name="Nat. Commun.">
        <title>Large-scale genome sequencing of mycorrhizal fungi provides insights into the early evolution of symbiotic traits.</title>
        <authorList>
            <person name="Miyauchi S."/>
            <person name="Kiss E."/>
            <person name="Kuo A."/>
            <person name="Drula E."/>
            <person name="Kohler A."/>
            <person name="Sanchez-Garcia M."/>
            <person name="Morin E."/>
            <person name="Andreopoulos B."/>
            <person name="Barry K.W."/>
            <person name="Bonito G."/>
            <person name="Buee M."/>
            <person name="Carver A."/>
            <person name="Chen C."/>
            <person name="Cichocki N."/>
            <person name="Clum A."/>
            <person name="Culley D."/>
            <person name="Crous P.W."/>
            <person name="Fauchery L."/>
            <person name="Girlanda M."/>
            <person name="Hayes R.D."/>
            <person name="Keri Z."/>
            <person name="LaButti K."/>
            <person name="Lipzen A."/>
            <person name="Lombard V."/>
            <person name="Magnuson J."/>
            <person name="Maillard F."/>
            <person name="Murat C."/>
            <person name="Nolan M."/>
            <person name="Ohm R.A."/>
            <person name="Pangilinan J."/>
            <person name="Pereira M.F."/>
            <person name="Perotto S."/>
            <person name="Peter M."/>
            <person name="Pfister S."/>
            <person name="Riley R."/>
            <person name="Sitrit Y."/>
            <person name="Stielow J.B."/>
            <person name="Szollosi G."/>
            <person name="Zifcakova L."/>
            <person name="Stursova M."/>
            <person name="Spatafora J.W."/>
            <person name="Tedersoo L."/>
            <person name="Vaario L.M."/>
            <person name="Yamada A."/>
            <person name="Yan M."/>
            <person name="Wang P."/>
            <person name="Xu J."/>
            <person name="Bruns T."/>
            <person name="Baldrian P."/>
            <person name="Vilgalys R."/>
            <person name="Dunand C."/>
            <person name="Henrissat B."/>
            <person name="Grigoriev I.V."/>
            <person name="Hibbett D."/>
            <person name="Nagy L.G."/>
            <person name="Martin F.M."/>
        </authorList>
    </citation>
    <scope>NUCLEOTIDE SEQUENCE</scope>
    <source>
        <strain evidence="1">BED1</strain>
    </source>
</reference>
<accession>A0AAD4GG19</accession>
<dbReference type="EMBL" id="WHUW01000012">
    <property type="protein sequence ID" value="KAF8440510.1"/>
    <property type="molecule type" value="Genomic_DNA"/>
</dbReference>
<dbReference type="Proteomes" id="UP001194468">
    <property type="component" value="Unassembled WGS sequence"/>
</dbReference>
<evidence type="ECO:0000313" key="2">
    <source>
        <dbReference type="Proteomes" id="UP001194468"/>
    </source>
</evidence>
<gene>
    <name evidence="1" type="ORF">L210DRAFT_2160811</name>
</gene>
<sequence length="64" mass="7260">MERACMFTRVAESFIQIGNYEALSPPMKMFLFGGGQQDANYDASRILPVGEYVVKKVLKLESQR</sequence>
<name>A0AAD4GG19_BOLED</name>
<organism evidence="1 2">
    <name type="scientific">Boletus edulis BED1</name>
    <dbReference type="NCBI Taxonomy" id="1328754"/>
    <lineage>
        <taxon>Eukaryota</taxon>
        <taxon>Fungi</taxon>
        <taxon>Dikarya</taxon>
        <taxon>Basidiomycota</taxon>
        <taxon>Agaricomycotina</taxon>
        <taxon>Agaricomycetes</taxon>
        <taxon>Agaricomycetidae</taxon>
        <taxon>Boletales</taxon>
        <taxon>Boletineae</taxon>
        <taxon>Boletaceae</taxon>
        <taxon>Boletoideae</taxon>
        <taxon>Boletus</taxon>
    </lineage>
</organism>
<reference evidence="1" key="1">
    <citation type="submission" date="2019-10" db="EMBL/GenBank/DDBJ databases">
        <authorList>
            <consortium name="DOE Joint Genome Institute"/>
            <person name="Kuo A."/>
            <person name="Miyauchi S."/>
            <person name="Kiss E."/>
            <person name="Drula E."/>
            <person name="Kohler A."/>
            <person name="Sanchez-Garcia M."/>
            <person name="Andreopoulos B."/>
            <person name="Barry K.W."/>
            <person name="Bonito G."/>
            <person name="Buee M."/>
            <person name="Carver A."/>
            <person name="Chen C."/>
            <person name="Cichocki N."/>
            <person name="Clum A."/>
            <person name="Culley D."/>
            <person name="Crous P.W."/>
            <person name="Fauchery L."/>
            <person name="Girlanda M."/>
            <person name="Hayes R."/>
            <person name="Keri Z."/>
            <person name="LaButti K."/>
            <person name="Lipzen A."/>
            <person name="Lombard V."/>
            <person name="Magnuson J."/>
            <person name="Maillard F."/>
            <person name="Morin E."/>
            <person name="Murat C."/>
            <person name="Nolan M."/>
            <person name="Ohm R."/>
            <person name="Pangilinan J."/>
            <person name="Pereira M."/>
            <person name="Perotto S."/>
            <person name="Peter M."/>
            <person name="Riley R."/>
            <person name="Sitrit Y."/>
            <person name="Stielow B."/>
            <person name="Szollosi G."/>
            <person name="Zifcakova L."/>
            <person name="Stursova M."/>
            <person name="Spatafora J.W."/>
            <person name="Tedersoo L."/>
            <person name="Vaario L.-M."/>
            <person name="Yamada A."/>
            <person name="Yan M."/>
            <person name="Wang P."/>
            <person name="Xu J."/>
            <person name="Bruns T."/>
            <person name="Baldrian P."/>
            <person name="Vilgalys R."/>
            <person name="Henrissat B."/>
            <person name="Grigoriev I.V."/>
            <person name="Hibbett D."/>
            <person name="Nagy L.G."/>
            <person name="Martin F.M."/>
        </authorList>
    </citation>
    <scope>NUCLEOTIDE SEQUENCE</scope>
    <source>
        <strain evidence="1">BED1</strain>
    </source>
</reference>
<proteinExistence type="predicted"/>
<comment type="caution">
    <text evidence="1">The sequence shown here is derived from an EMBL/GenBank/DDBJ whole genome shotgun (WGS) entry which is preliminary data.</text>
</comment>
<dbReference type="AlphaFoldDB" id="A0AAD4GG19"/>
<keyword evidence="2" id="KW-1185">Reference proteome</keyword>
<evidence type="ECO:0000313" key="1">
    <source>
        <dbReference type="EMBL" id="KAF8440510.1"/>
    </source>
</evidence>
<protein>
    <submittedName>
        <fullName evidence="1">Uncharacterized protein</fullName>
    </submittedName>
</protein>